<proteinExistence type="predicted"/>
<gene>
    <name evidence="2" type="ORF">EP073_11170</name>
</gene>
<dbReference type="KEGG" id="gtl:EP073_11170"/>
<keyword evidence="1" id="KW-0175">Coiled coil</keyword>
<reference evidence="2 3" key="1">
    <citation type="submission" date="2019-01" db="EMBL/GenBank/DDBJ databases">
        <title>Geovibrio thiophilus DSM 11263, complete genome.</title>
        <authorList>
            <person name="Spring S."/>
            <person name="Bunk B."/>
            <person name="Sproer C."/>
        </authorList>
    </citation>
    <scope>NUCLEOTIDE SEQUENCE [LARGE SCALE GENOMIC DNA]</scope>
    <source>
        <strain evidence="2 3">DSM 11263</strain>
    </source>
</reference>
<evidence type="ECO:0000313" key="2">
    <source>
        <dbReference type="EMBL" id="QAR33942.1"/>
    </source>
</evidence>
<organism evidence="2 3">
    <name type="scientific">Geovibrio thiophilus</name>
    <dbReference type="NCBI Taxonomy" id="139438"/>
    <lineage>
        <taxon>Bacteria</taxon>
        <taxon>Pseudomonadati</taxon>
        <taxon>Deferribacterota</taxon>
        <taxon>Deferribacteres</taxon>
        <taxon>Deferribacterales</taxon>
        <taxon>Geovibrionaceae</taxon>
        <taxon>Geovibrio</taxon>
    </lineage>
</organism>
<evidence type="ECO:0000256" key="1">
    <source>
        <dbReference type="SAM" id="Coils"/>
    </source>
</evidence>
<sequence>MDCFEHDIAEMKSDTLCRLGRKVEIACGMLGGEEQFHTRLSHMIERVEHDLTMNLKRKKRRQLMCVLERLKKKSAESAEKIRLIKQAKTKAINDYKAQREILGLTDHTFINGFLKNL</sequence>
<dbReference type="EMBL" id="CP035108">
    <property type="protein sequence ID" value="QAR33942.1"/>
    <property type="molecule type" value="Genomic_DNA"/>
</dbReference>
<dbReference type="RefSeq" id="WP_128467227.1">
    <property type="nucleotide sequence ID" value="NZ_CP035108.1"/>
</dbReference>
<keyword evidence="3" id="KW-1185">Reference proteome</keyword>
<evidence type="ECO:0000313" key="3">
    <source>
        <dbReference type="Proteomes" id="UP000287502"/>
    </source>
</evidence>
<name>A0A410K0L7_9BACT</name>
<dbReference type="AlphaFoldDB" id="A0A410K0L7"/>
<dbReference type="Proteomes" id="UP000287502">
    <property type="component" value="Chromosome"/>
</dbReference>
<accession>A0A410K0L7</accession>
<protein>
    <submittedName>
        <fullName evidence="2">Uncharacterized protein</fullName>
    </submittedName>
</protein>
<feature type="coiled-coil region" evidence="1">
    <location>
        <begin position="53"/>
        <end position="87"/>
    </location>
</feature>
<dbReference type="OrthoDB" id="9806209at2"/>